<dbReference type="InterPro" id="IPR011990">
    <property type="entry name" value="TPR-like_helical_dom_sf"/>
</dbReference>
<dbReference type="Proteomes" id="UP000594638">
    <property type="component" value="Unassembled WGS sequence"/>
</dbReference>
<evidence type="ECO:0000256" key="2">
    <source>
        <dbReference type="SAM" id="Phobius"/>
    </source>
</evidence>
<dbReference type="Gramene" id="OE9A103567T1">
    <property type="protein sequence ID" value="OE9A103567C1"/>
    <property type="gene ID" value="OE9A103567"/>
</dbReference>
<feature type="compositionally biased region" description="Polar residues" evidence="1">
    <location>
        <begin position="256"/>
        <end position="273"/>
    </location>
</feature>
<organism evidence="3 4">
    <name type="scientific">Olea europaea subsp. europaea</name>
    <dbReference type="NCBI Taxonomy" id="158383"/>
    <lineage>
        <taxon>Eukaryota</taxon>
        <taxon>Viridiplantae</taxon>
        <taxon>Streptophyta</taxon>
        <taxon>Embryophyta</taxon>
        <taxon>Tracheophyta</taxon>
        <taxon>Spermatophyta</taxon>
        <taxon>Magnoliopsida</taxon>
        <taxon>eudicotyledons</taxon>
        <taxon>Gunneridae</taxon>
        <taxon>Pentapetalae</taxon>
        <taxon>asterids</taxon>
        <taxon>lamiids</taxon>
        <taxon>Lamiales</taxon>
        <taxon>Oleaceae</taxon>
        <taxon>Oleeae</taxon>
        <taxon>Olea</taxon>
    </lineage>
</organism>
<proteinExistence type="predicted"/>
<dbReference type="PANTHER" id="PTHR46284">
    <property type="entry name" value="PROTEIN KINESIN LIGHT CHAIN-RELATED 3"/>
    <property type="match status" value="1"/>
</dbReference>
<gene>
    <name evidence="3" type="ORF">OLEA9_A103567</name>
</gene>
<feature type="transmembrane region" description="Helical" evidence="2">
    <location>
        <begin position="104"/>
        <end position="121"/>
    </location>
</feature>
<keyword evidence="2" id="KW-0472">Membrane</keyword>
<accession>A0A8S0PQH3</accession>
<protein>
    <submittedName>
        <fullName evidence="3">Bidirectional sugar transporter SWEET7-like</fullName>
    </submittedName>
</protein>
<keyword evidence="2" id="KW-0812">Transmembrane</keyword>
<dbReference type="EMBL" id="CACTIH010000194">
    <property type="protein sequence ID" value="CAA2956670.1"/>
    <property type="molecule type" value="Genomic_DNA"/>
</dbReference>
<feature type="region of interest" description="Disordered" evidence="1">
    <location>
        <begin position="249"/>
        <end position="273"/>
    </location>
</feature>
<evidence type="ECO:0000313" key="4">
    <source>
        <dbReference type="Proteomes" id="UP000594638"/>
    </source>
</evidence>
<keyword evidence="3" id="KW-0813">Transport</keyword>
<dbReference type="AlphaFoldDB" id="A0A8S0PQH3"/>
<reference evidence="3 4" key="1">
    <citation type="submission" date="2019-12" db="EMBL/GenBank/DDBJ databases">
        <authorList>
            <person name="Alioto T."/>
            <person name="Alioto T."/>
            <person name="Gomez Garrido J."/>
        </authorList>
    </citation>
    <scope>NUCLEOTIDE SEQUENCE [LARGE SCALE GENOMIC DNA]</scope>
</reference>
<evidence type="ECO:0000313" key="3">
    <source>
        <dbReference type="EMBL" id="CAA2956670.1"/>
    </source>
</evidence>
<dbReference type="PANTHER" id="PTHR46284:SF2">
    <property type="entry name" value="PROTEIN KINESIN LIGHT CHAIN-RELATED 1"/>
    <property type="match status" value="1"/>
</dbReference>
<dbReference type="SUPFAM" id="SSF48452">
    <property type="entry name" value="TPR-like"/>
    <property type="match status" value="1"/>
</dbReference>
<keyword evidence="4" id="KW-1185">Reference proteome</keyword>
<keyword evidence="3" id="KW-0762">Sugar transport</keyword>
<dbReference type="Gene3D" id="1.20.1280.290">
    <property type="match status" value="1"/>
</dbReference>
<sequence length="273" mass="30583">MYLALTHFDEAVFAYQKALIVFKSSKGDNHPSVALVFVRLADLYYKKGKLRESRSYGENALRIYAKPVPGTSAEEIASGMAEISAIYEMPAFYRILKKKSVEQYLPMPYLATFLNCGLWVLKKRRWPVLILAAECLFMAVLALLVLTLAHLTKLHSAIVGNICMVGNIMMYASPSAVMKLVITTRSVDWTTYDVIRFDPFIIIVIFVMIKAPNGMGSLLDLAQLIIYATFFKSTQRMMAEKEAKSEVGKVEKASARNAQRSNADIQNSSVIEV</sequence>
<feature type="transmembrane region" description="Helical" evidence="2">
    <location>
        <begin position="157"/>
        <end position="177"/>
    </location>
</feature>
<comment type="caution">
    <text evidence="3">The sequence shown here is derived from an EMBL/GenBank/DDBJ whole genome shotgun (WGS) entry which is preliminary data.</text>
</comment>
<feature type="transmembrane region" description="Helical" evidence="2">
    <location>
        <begin position="128"/>
        <end position="151"/>
    </location>
</feature>
<dbReference type="Gene3D" id="1.25.40.10">
    <property type="entry name" value="Tetratricopeptide repeat domain"/>
    <property type="match status" value="1"/>
</dbReference>
<dbReference type="OrthoDB" id="409725at2759"/>
<keyword evidence="2" id="KW-1133">Transmembrane helix</keyword>
<evidence type="ECO:0000256" key="1">
    <source>
        <dbReference type="SAM" id="MobiDB-lite"/>
    </source>
</evidence>
<name>A0A8S0PQH3_OLEEU</name>
<dbReference type="Pfam" id="PF13424">
    <property type="entry name" value="TPR_12"/>
    <property type="match status" value="1"/>
</dbReference>